<evidence type="ECO:0000313" key="2">
    <source>
        <dbReference type="Proteomes" id="UP000521872"/>
    </source>
</evidence>
<evidence type="ECO:0000313" key="1">
    <source>
        <dbReference type="EMBL" id="KAF4616720.1"/>
    </source>
</evidence>
<reference evidence="1 2" key="1">
    <citation type="submission" date="2019-12" db="EMBL/GenBank/DDBJ databases">
        <authorList>
            <person name="Floudas D."/>
            <person name="Bentzer J."/>
            <person name="Ahren D."/>
            <person name="Johansson T."/>
            <person name="Persson P."/>
            <person name="Tunlid A."/>
        </authorList>
    </citation>
    <scope>NUCLEOTIDE SEQUENCE [LARGE SCALE GENOMIC DNA]</scope>
    <source>
        <strain evidence="1 2">CBS 102.39</strain>
    </source>
</reference>
<organism evidence="1 2">
    <name type="scientific">Agrocybe pediades</name>
    <dbReference type="NCBI Taxonomy" id="84607"/>
    <lineage>
        <taxon>Eukaryota</taxon>
        <taxon>Fungi</taxon>
        <taxon>Dikarya</taxon>
        <taxon>Basidiomycota</taxon>
        <taxon>Agaricomycotina</taxon>
        <taxon>Agaricomycetes</taxon>
        <taxon>Agaricomycetidae</taxon>
        <taxon>Agaricales</taxon>
        <taxon>Agaricineae</taxon>
        <taxon>Strophariaceae</taxon>
        <taxon>Agrocybe</taxon>
    </lineage>
</organism>
<protein>
    <submittedName>
        <fullName evidence="1">Uncharacterized protein</fullName>
    </submittedName>
</protein>
<accession>A0A8H4QU27</accession>
<proteinExistence type="predicted"/>
<dbReference type="EMBL" id="JAACJL010000031">
    <property type="protein sequence ID" value="KAF4616720.1"/>
    <property type="molecule type" value="Genomic_DNA"/>
</dbReference>
<keyword evidence="2" id="KW-1185">Reference proteome</keyword>
<name>A0A8H4QU27_9AGAR</name>
<gene>
    <name evidence="1" type="ORF">D9613_008832</name>
</gene>
<sequence>MGWKTTAISASVASRLIVRPLLKLLGDTAKEKDIEPVEAVLSLLTALAKKNVVVANSLPKSSNLCLRPLANTLAVTKSRAIDVRFAAWSWSPTSFYRPLSPTVRLVVPLTTHIDSPLRLLHVQYNSPNVVRRVIPRLLYLLLLCYKRLRHATCERKHFDYVIHLVHPPVAQPESGIDQLEENEMKSTSDLCEAALIALSSFASVLGRHPKKLVTLSLKCTFHVFRFKDENRHVGTQYTECQFVRASGGW</sequence>
<dbReference type="AlphaFoldDB" id="A0A8H4QU27"/>
<dbReference type="Proteomes" id="UP000521872">
    <property type="component" value="Unassembled WGS sequence"/>
</dbReference>
<comment type="caution">
    <text evidence="1">The sequence shown here is derived from an EMBL/GenBank/DDBJ whole genome shotgun (WGS) entry which is preliminary data.</text>
</comment>